<dbReference type="Proteomes" id="UP000074914">
    <property type="component" value="Chromosome"/>
</dbReference>
<reference evidence="1 2" key="1">
    <citation type="submission" date="2015-11" db="EMBL/GenBank/DDBJ databases">
        <title>Exploring the genomic traits of fungus-feeding bacterial genus Collimonas.</title>
        <authorList>
            <person name="Song C."/>
            <person name="Schmidt R."/>
            <person name="de Jager V."/>
            <person name="Krzyzanowska D."/>
            <person name="Jongedijk E."/>
            <person name="Cankar K."/>
            <person name="Beekwilder J."/>
            <person name="van Veen A."/>
            <person name="de Boer W."/>
            <person name="van Veen J.A."/>
            <person name="Garbeva P."/>
        </authorList>
    </citation>
    <scope>NUCLEOTIDE SEQUENCE [LARGE SCALE GENOMIC DNA]</scope>
    <source>
        <strain evidence="1 2">Ter291</strain>
    </source>
</reference>
<proteinExistence type="predicted"/>
<name>A0ABN4MI66_9BURK</name>
<dbReference type="EMBL" id="CP013236">
    <property type="protein sequence ID" value="AMP16329.1"/>
    <property type="molecule type" value="Genomic_DNA"/>
</dbReference>
<gene>
    <name evidence="1" type="ORF">CPter291_4096</name>
</gene>
<keyword evidence="2" id="KW-1185">Reference proteome</keyword>
<protein>
    <submittedName>
        <fullName evidence="1">Uncharacterized protein</fullName>
    </submittedName>
</protein>
<evidence type="ECO:0000313" key="2">
    <source>
        <dbReference type="Proteomes" id="UP000074914"/>
    </source>
</evidence>
<accession>A0ABN4MI66</accession>
<organism evidence="1 2">
    <name type="scientific">Collimonas pratensis</name>
    <dbReference type="NCBI Taxonomy" id="279113"/>
    <lineage>
        <taxon>Bacteria</taxon>
        <taxon>Pseudomonadati</taxon>
        <taxon>Pseudomonadota</taxon>
        <taxon>Betaproteobacteria</taxon>
        <taxon>Burkholderiales</taxon>
        <taxon>Oxalobacteraceae</taxon>
        <taxon>Collimonas</taxon>
    </lineage>
</organism>
<sequence>MKKFIHQIYYNASTCKMLDPGFVALDNTANARPDWFEFWVILNFLRNNPLEENAWYGFFSPKFRLKTGLKSEAILSFLQKQPAATEVALFSPSWDQIAYFLNPFEQGEFWHPGLRDLSQKFCDAIDLQVDLKTLTAHSHSSVFSNYIVAKPAFWRQWQEIAEAFFAFIEQGEKPLAKKIGANTTYGSAAHEAPMKTFIQERIATLVLARNDFKVAAMDFSPHGGIFTKIFNDDQRTRRLLQSCDLLKQLYCESGDEEYLSIFRKTRALVPAKCNLLP</sequence>
<dbReference type="RefSeq" id="WP_062118168.1">
    <property type="nucleotide sequence ID" value="NZ_CP013236.1"/>
</dbReference>
<evidence type="ECO:0000313" key="1">
    <source>
        <dbReference type="EMBL" id="AMP16329.1"/>
    </source>
</evidence>